<dbReference type="AlphaFoldDB" id="A0A5B7DKY6"/>
<evidence type="ECO:0000313" key="2">
    <source>
        <dbReference type="Proteomes" id="UP000324222"/>
    </source>
</evidence>
<comment type="caution">
    <text evidence="1">The sequence shown here is derived from an EMBL/GenBank/DDBJ whole genome shotgun (WGS) entry which is preliminary data.</text>
</comment>
<dbReference type="Proteomes" id="UP000324222">
    <property type="component" value="Unassembled WGS sequence"/>
</dbReference>
<organism evidence="1 2">
    <name type="scientific">Portunus trituberculatus</name>
    <name type="common">Swimming crab</name>
    <name type="synonym">Neptunus trituberculatus</name>
    <dbReference type="NCBI Taxonomy" id="210409"/>
    <lineage>
        <taxon>Eukaryota</taxon>
        <taxon>Metazoa</taxon>
        <taxon>Ecdysozoa</taxon>
        <taxon>Arthropoda</taxon>
        <taxon>Crustacea</taxon>
        <taxon>Multicrustacea</taxon>
        <taxon>Malacostraca</taxon>
        <taxon>Eumalacostraca</taxon>
        <taxon>Eucarida</taxon>
        <taxon>Decapoda</taxon>
        <taxon>Pleocyemata</taxon>
        <taxon>Brachyura</taxon>
        <taxon>Eubrachyura</taxon>
        <taxon>Portunoidea</taxon>
        <taxon>Portunidae</taxon>
        <taxon>Portuninae</taxon>
        <taxon>Portunus</taxon>
    </lineage>
</organism>
<name>A0A5B7DKY6_PORTR</name>
<keyword evidence="2" id="KW-1185">Reference proteome</keyword>
<protein>
    <submittedName>
        <fullName evidence="1">Uncharacterized protein</fullName>
    </submittedName>
</protein>
<accession>A0A5B7DKY6</accession>
<dbReference type="EMBL" id="VSRR010001051">
    <property type="protein sequence ID" value="MPC22108.1"/>
    <property type="molecule type" value="Genomic_DNA"/>
</dbReference>
<gene>
    <name evidence="1" type="ORF">E2C01_015114</name>
</gene>
<sequence>MTALSIKALYLRRSREARRSSRAPALRRRYFNASFPVCLSETRLKQQTGLCFTAQRIAMPSDIFALENPANATAI</sequence>
<proteinExistence type="predicted"/>
<reference evidence="1 2" key="1">
    <citation type="submission" date="2019-05" db="EMBL/GenBank/DDBJ databases">
        <title>Another draft genome of Portunus trituberculatus and its Hox gene families provides insights of decapod evolution.</title>
        <authorList>
            <person name="Jeong J.-H."/>
            <person name="Song I."/>
            <person name="Kim S."/>
            <person name="Choi T."/>
            <person name="Kim D."/>
            <person name="Ryu S."/>
            <person name="Kim W."/>
        </authorList>
    </citation>
    <scope>NUCLEOTIDE SEQUENCE [LARGE SCALE GENOMIC DNA]</scope>
    <source>
        <tissue evidence="1">Muscle</tissue>
    </source>
</reference>
<evidence type="ECO:0000313" key="1">
    <source>
        <dbReference type="EMBL" id="MPC22108.1"/>
    </source>
</evidence>